<evidence type="ECO:0008006" key="2">
    <source>
        <dbReference type="Google" id="ProtNLM"/>
    </source>
</evidence>
<comment type="caution">
    <text evidence="1">The sequence shown here is derived from an EMBL/GenBank/DDBJ whole genome shotgun (WGS) entry which is preliminary data.</text>
</comment>
<name>A0A645B5N2_9ZZZZ</name>
<dbReference type="AlphaFoldDB" id="A0A645B5N2"/>
<dbReference type="SUPFAM" id="SSF56935">
    <property type="entry name" value="Porins"/>
    <property type="match status" value="1"/>
</dbReference>
<gene>
    <name evidence="1" type="ORF">SDC9_107559</name>
</gene>
<organism evidence="1">
    <name type="scientific">bioreactor metagenome</name>
    <dbReference type="NCBI Taxonomy" id="1076179"/>
    <lineage>
        <taxon>unclassified sequences</taxon>
        <taxon>metagenomes</taxon>
        <taxon>ecological metagenomes</taxon>
    </lineage>
</organism>
<evidence type="ECO:0000313" key="1">
    <source>
        <dbReference type="EMBL" id="MPM60707.1"/>
    </source>
</evidence>
<protein>
    <recommendedName>
        <fullName evidence="2">TonB-dependent receptor-like beta-barrel domain-containing protein</fullName>
    </recommendedName>
</protein>
<accession>A0A645B5N2</accession>
<sequence length="353" mass="41083">MQSYKQWKAETGVTLSSLVSEKSNIKRFKGNNLADIKTNIWISELTGFVRGEEKITQYLKVEQGVNVKLYGNSIGDTLFRKSLISPYINSNLTFKNFYLEFGLSANFYESQSYYVPRFFASLNILPELKVDFTYSKSKSLVYKRPVVYNKYFAEKQWRLSNGANIPENEYFIFGVDYLWQGWTFNIDAYRKSMKEKYKVVKVSSQPSVYKINSVVNGIDLMVNKEAFRTVFTGAFSKQFVNDDLGDNLKIEEYSPTEYKFTTLSDFKPFYVSSLFSYADGYEDQYCRLDLAAYYKLIKKRYSVSFGFSVLNVLNRKNYKVIEDLAYTSGQKDLVSIYYEPISLTPTFSIEISF</sequence>
<proteinExistence type="predicted"/>
<reference evidence="1" key="1">
    <citation type="submission" date="2019-08" db="EMBL/GenBank/DDBJ databases">
        <authorList>
            <person name="Kucharzyk K."/>
            <person name="Murdoch R.W."/>
            <person name="Higgins S."/>
            <person name="Loffler F."/>
        </authorList>
    </citation>
    <scope>NUCLEOTIDE SEQUENCE</scope>
</reference>
<dbReference type="EMBL" id="VSSQ01017938">
    <property type="protein sequence ID" value="MPM60707.1"/>
    <property type="molecule type" value="Genomic_DNA"/>
</dbReference>